<comment type="similarity">
    <text evidence="4">Belongs to the vezatin family.</text>
</comment>
<gene>
    <name evidence="17" type="ORF">D0868_00264</name>
    <name evidence="16" type="ORF">D0869_00849</name>
</gene>
<keyword evidence="9 14" id="KW-1133">Transmembrane helix</keyword>
<keyword evidence="12" id="KW-0539">Nucleus</keyword>
<dbReference type="GO" id="GO:0098609">
    <property type="term" value="P:cell-cell adhesion"/>
    <property type="evidence" value="ECO:0007669"/>
    <property type="project" value="InterPro"/>
</dbReference>
<evidence type="ECO:0000256" key="1">
    <source>
        <dbReference type="ARBA" id="ARBA00004123"/>
    </source>
</evidence>
<sequence>METIHADDTPLAAYLEGDGYLDRSFDDDDLEPDASPSPSEGHHEPPSFAPLNSHVPSKVRRARQSLLPQLEKDPTVPQSTLSRIHTTWSIALNSRLSRADNANFIEHFRYVIVASQLLNEYLDHGSLPRFAETGLGGDGVQDESGIPDVKTSLYGAFAVAACAFALVYLIHWARSGHSSFLSHGRVALALTVFALVGFVGYAYVRRQWLKFLRRNAVAAITTLTSNWQAFEVSSSSALGFIQEVELVSKGFRLSTPLPPASRVEGQGASRRCGRVRKALHRAFVGMIPACIEACTVLEDLIDEDDLAKYFEVYDITSQDAKEASGDNSLSVLEDDAESLKSLRVLSYRMGVLRRVTLCSLMSLEADGGKPDFYRWRVTIEAMQTISNILAPSARRLQQILNEMETISVPQTPIRNGHGASREKMRSQVRKISTLSSGIRGLQAKMQILREETNRSIEQQEDLTDLGPSLMAQYESIGTDLRELMQAWESGKTSLQSNITKQERRISMASSGLRSPVSSIGGLTAVDEDGTPDDALKALNGGSRSSRSSLGTTPSDEEQVFEALAVPRQRSTLAREERIVKMQEERERQATLRAKRESNTNMLRELESVINLRPGPTKSGSSRIMSMVAHLPRRDRTFHTDISAVSFELFALSSAFILLFLFATNFDNTLQTTMTDTDRRPYFDFFGLSRELRDAIYDDLLSKSTLLRTGNDLSGFSFLAKGIVDTNYLLVNRPFHDELKERAEKTLHVTIQDHGDDLSDLYEAKFPPLLLRVRSLTLQLWLGCHDGDLTASSSECHVLKLDLDSLHEVVEVLVRSTPRSERLRIDLHRPDHCNHAICEYTLAKRLKSLFPLTKVAELWMYRKPFALQEPSDSSGVL</sequence>
<evidence type="ECO:0000256" key="6">
    <source>
        <dbReference type="ARBA" id="ARBA00022475"/>
    </source>
</evidence>
<dbReference type="InterPro" id="IPR026859">
    <property type="entry name" value="Myosin-bd"/>
</dbReference>
<evidence type="ECO:0000313" key="19">
    <source>
        <dbReference type="Proteomes" id="UP000282582"/>
    </source>
</evidence>
<dbReference type="InterPro" id="IPR026858">
    <property type="entry name" value="Vezatin"/>
</dbReference>
<dbReference type="GO" id="GO:0005634">
    <property type="term" value="C:nucleus"/>
    <property type="evidence" value="ECO:0007669"/>
    <property type="project" value="UniProtKB-SubCell"/>
</dbReference>
<evidence type="ECO:0000256" key="2">
    <source>
        <dbReference type="ARBA" id="ARBA00004536"/>
    </source>
</evidence>
<dbReference type="OrthoDB" id="21151at2759"/>
<keyword evidence="10" id="KW-0175">Coiled coil</keyword>
<feature type="transmembrane region" description="Helical" evidence="14">
    <location>
        <begin position="185"/>
        <end position="204"/>
    </location>
</feature>
<feature type="compositionally biased region" description="Polar residues" evidence="13">
    <location>
        <begin position="507"/>
        <end position="517"/>
    </location>
</feature>
<keyword evidence="6" id="KW-1003">Cell membrane</keyword>
<evidence type="ECO:0000256" key="3">
    <source>
        <dbReference type="ARBA" id="ARBA00004651"/>
    </source>
</evidence>
<dbReference type="EMBL" id="QWIJ01000028">
    <property type="protein sequence ID" value="RMX89478.1"/>
    <property type="molecule type" value="Genomic_DNA"/>
</dbReference>
<evidence type="ECO:0000256" key="13">
    <source>
        <dbReference type="SAM" id="MobiDB-lite"/>
    </source>
</evidence>
<feature type="domain" description="Myosin-binding" evidence="15">
    <location>
        <begin position="162"/>
        <end position="445"/>
    </location>
</feature>
<keyword evidence="11 14" id="KW-0472">Membrane</keyword>
<feature type="region of interest" description="Disordered" evidence="13">
    <location>
        <begin position="506"/>
        <end position="557"/>
    </location>
</feature>
<dbReference type="PANTHER" id="PTHR15989:SF5">
    <property type="entry name" value="VEZATIN"/>
    <property type="match status" value="1"/>
</dbReference>
<accession>A0A3M6ZMM2</accession>
<dbReference type="VEuPathDB" id="FungiDB:BTJ68_08917"/>
<dbReference type="GO" id="GO:0017022">
    <property type="term" value="F:myosin binding"/>
    <property type="evidence" value="ECO:0007669"/>
    <property type="project" value="InterPro"/>
</dbReference>
<dbReference type="Proteomes" id="UP000281245">
    <property type="component" value="Unassembled WGS sequence"/>
</dbReference>
<proteinExistence type="inferred from homology"/>
<comment type="subcellular location">
    <subcellularLocation>
        <location evidence="2">Cell junction</location>
        <location evidence="2">Adherens junction</location>
    </subcellularLocation>
    <subcellularLocation>
        <location evidence="3">Cell membrane</location>
        <topology evidence="3">Multi-pass membrane protein</topology>
    </subcellularLocation>
    <subcellularLocation>
        <location evidence="1">Nucleus</location>
    </subcellularLocation>
</comment>
<reference evidence="18 19" key="1">
    <citation type="journal article" date="2018" name="BMC Genomics">
        <title>Genomic evidence for intraspecific hybridization in a clonal and extremely halotolerant yeast.</title>
        <authorList>
            <person name="Gostincar C."/>
            <person name="Stajich J.E."/>
            <person name="Zupancic J."/>
            <person name="Zalar P."/>
            <person name="Gunde-Cimerman N."/>
        </authorList>
    </citation>
    <scope>NUCLEOTIDE SEQUENCE [LARGE SCALE GENOMIC DNA]</scope>
    <source>
        <strain evidence="17 19">EXF-6654</strain>
        <strain evidence="16 18">EXF-6656</strain>
    </source>
</reference>
<keyword evidence="7 14" id="KW-0812">Transmembrane</keyword>
<feature type="region of interest" description="Disordered" evidence="13">
    <location>
        <begin position="20"/>
        <end position="54"/>
    </location>
</feature>
<evidence type="ECO:0000256" key="9">
    <source>
        <dbReference type="ARBA" id="ARBA00022989"/>
    </source>
</evidence>
<evidence type="ECO:0000256" key="14">
    <source>
        <dbReference type="SAM" id="Phobius"/>
    </source>
</evidence>
<evidence type="ECO:0000259" key="15">
    <source>
        <dbReference type="Pfam" id="PF12632"/>
    </source>
</evidence>
<dbReference type="EMBL" id="QWIK01000008">
    <property type="protein sequence ID" value="RMY16536.1"/>
    <property type="molecule type" value="Genomic_DNA"/>
</dbReference>
<evidence type="ECO:0000256" key="12">
    <source>
        <dbReference type="ARBA" id="ARBA00023242"/>
    </source>
</evidence>
<evidence type="ECO:0000313" key="17">
    <source>
        <dbReference type="EMBL" id="RMY16536.1"/>
    </source>
</evidence>
<evidence type="ECO:0000256" key="7">
    <source>
        <dbReference type="ARBA" id="ARBA00022692"/>
    </source>
</evidence>
<evidence type="ECO:0000256" key="8">
    <source>
        <dbReference type="ARBA" id="ARBA00022949"/>
    </source>
</evidence>
<feature type="transmembrane region" description="Helical" evidence="14">
    <location>
        <begin position="641"/>
        <end position="662"/>
    </location>
</feature>
<feature type="transmembrane region" description="Helical" evidence="14">
    <location>
        <begin position="153"/>
        <end position="173"/>
    </location>
</feature>
<dbReference type="Proteomes" id="UP000282582">
    <property type="component" value="Unassembled WGS sequence"/>
</dbReference>
<evidence type="ECO:0000256" key="11">
    <source>
        <dbReference type="ARBA" id="ARBA00023136"/>
    </source>
</evidence>
<evidence type="ECO:0000313" key="18">
    <source>
        <dbReference type="Proteomes" id="UP000281245"/>
    </source>
</evidence>
<dbReference type="PANTHER" id="PTHR15989">
    <property type="entry name" value="VEZATIN"/>
    <property type="match status" value="1"/>
</dbReference>
<keyword evidence="8" id="KW-0965">Cell junction</keyword>
<evidence type="ECO:0000313" key="16">
    <source>
        <dbReference type="EMBL" id="RMX89478.1"/>
    </source>
</evidence>
<dbReference type="GO" id="GO:0005886">
    <property type="term" value="C:plasma membrane"/>
    <property type="evidence" value="ECO:0007669"/>
    <property type="project" value="UniProtKB-SubCell"/>
</dbReference>
<evidence type="ECO:0000256" key="4">
    <source>
        <dbReference type="ARBA" id="ARBA00007245"/>
    </source>
</evidence>
<name>A0A3M6ZMM2_HORWE</name>
<evidence type="ECO:0000256" key="10">
    <source>
        <dbReference type="ARBA" id="ARBA00023054"/>
    </source>
</evidence>
<protein>
    <recommendedName>
        <fullName evidence="5">Vezatin</fullName>
    </recommendedName>
</protein>
<comment type="caution">
    <text evidence="17">The sequence shown here is derived from an EMBL/GenBank/DDBJ whole genome shotgun (WGS) entry which is preliminary data.</text>
</comment>
<evidence type="ECO:0000256" key="5">
    <source>
        <dbReference type="ARBA" id="ARBA00018125"/>
    </source>
</evidence>
<dbReference type="Pfam" id="PF12632">
    <property type="entry name" value="Vezatin"/>
    <property type="match status" value="1"/>
</dbReference>
<organism evidence="17 19">
    <name type="scientific">Hortaea werneckii</name>
    <name type="common">Black yeast</name>
    <name type="synonym">Cladosporium werneckii</name>
    <dbReference type="NCBI Taxonomy" id="91943"/>
    <lineage>
        <taxon>Eukaryota</taxon>
        <taxon>Fungi</taxon>
        <taxon>Dikarya</taxon>
        <taxon>Ascomycota</taxon>
        <taxon>Pezizomycotina</taxon>
        <taxon>Dothideomycetes</taxon>
        <taxon>Dothideomycetidae</taxon>
        <taxon>Mycosphaerellales</taxon>
        <taxon>Teratosphaeriaceae</taxon>
        <taxon>Hortaea</taxon>
    </lineage>
</organism>
<dbReference type="AlphaFoldDB" id="A0A3M6ZMM2"/>